<evidence type="ECO:0000256" key="1">
    <source>
        <dbReference type="ARBA" id="ARBA00022801"/>
    </source>
</evidence>
<dbReference type="Gene3D" id="1.10.530.10">
    <property type="match status" value="1"/>
</dbReference>
<gene>
    <name evidence="3" type="primary">flgJ</name>
    <name evidence="3" type="ORF">PAECIP111894_01728</name>
</gene>
<reference evidence="3" key="1">
    <citation type="submission" date="2021-12" db="EMBL/GenBank/DDBJ databases">
        <authorList>
            <person name="Criscuolo A."/>
        </authorList>
    </citation>
    <scope>NUCLEOTIDE SEQUENCE</scope>
    <source>
        <strain evidence="3">CIP111894</strain>
    </source>
</reference>
<keyword evidence="1 3" id="KW-0378">Hydrolase</keyword>
<dbReference type="InterPro" id="IPR002901">
    <property type="entry name" value="MGlyc_endo_b_GlcNAc-like_dom"/>
</dbReference>
<evidence type="ECO:0000313" key="4">
    <source>
        <dbReference type="Proteomes" id="UP000838749"/>
    </source>
</evidence>
<dbReference type="SMART" id="SM00047">
    <property type="entry name" value="LYZ2"/>
    <property type="match status" value="1"/>
</dbReference>
<name>A0ABN8FJV1_9BACL</name>
<evidence type="ECO:0000259" key="2">
    <source>
        <dbReference type="SMART" id="SM00047"/>
    </source>
</evidence>
<accession>A0ABN8FJV1</accession>
<dbReference type="RefSeq" id="WP_234533033.1">
    <property type="nucleotide sequence ID" value="NZ_CAKMAB010000007.1"/>
</dbReference>
<dbReference type="Pfam" id="PF01832">
    <property type="entry name" value="Glucosaminidase"/>
    <property type="match status" value="1"/>
</dbReference>
<dbReference type="EMBL" id="CAKMAB010000007">
    <property type="protein sequence ID" value="CAH1055576.1"/>
    <property type="molecule type" value="Genomic_DNA"/>
</dbReference>
<dbReference type="PANTHER" id="PTHR33308:SF9">
    <property type="entry name" value="PEPTIDOGLYCAN HYDROLASE FLGJ"/>
    <property type="match status" value="1"/>
</dbReference>
<dbReference type="InterPro" id="IPR051056">
    <property type="entry name" value="Glycosyl_Hydrolase_73"/>
</dbReference>
<dbReference type="GO" id="GO:0016798">
    <property type="term" value="F:hydrolase activity, acting on glycosyl bonds"/>
    <property type="evidence" value="ECO:0007669"/>
    <property type="project" value="UniProtKB-KW"/>
</dbReference>
<dbReference type="PANTHER" id="PTHR33308">
    <property type="entry name" value="PEPTIDOGLYCAN HYDROLASE FLGJ"/>
    <property type="match status" value="1"/>
</dbReference>
<comment type="caution">
    <text evidence="3">The sequence shown here is derived from an EMBL/GenBank/DDBJ whole genome shotgun (WGS) entry which is preliminary data.</text>
</comment>
<dbReference type="EC" id="3.2.1.-" evidence="3"/>
<evidence type="ECO:0000313" key="3">
    <source>
        <dbReference type="EMBL" id="CAH1055576.1"/>
    </source>
</evidence>
<keyword evidence="4" id="KW-1185">Reference proteome</keyword>
<feature type="domain" description="Mannosyl-glycoprotein endo-beta-N-acetylglucosamidase-like" evidence="2">
    <location>
        <begin position="1"/>
        <end position="126"/>
    </location>
</feature>
<organism evidence="3 4">
    <name type="scientific">Paenibacillus pseudetheri</name>
    <dbReference type="NCBI Taxonomy" id="2897682"/>
    <lineage>
        <taxon>Bacteria</taxon>
        <taxon>Bacillati</taxon>
        <taxon>Bacillota</taxon>
        <taxon>Bacilli</taxon>
        <taxon>Bacillales</taxon>
        <taxon>Paenibacillaceae</taxon>
        <taxon>Paenibacillus</taxon>
    </lineage>
</organism>
<protein>
    <submittedName>
        <fullName evidence="3">Peptidoglycan hydrolase FlgJ</fullName>
        <ecNumber evidence="3">3.2.1.-</ecNumber>
    </submittedName>
</protein>
<dbReference type="Proteomes" id="UP000838749">
    <property type="component" value="Unassembled WGS sequence"/>
</dbReference>
<keyword evidence="3" id="KW-0326">Glycosidase</keyword>
<sequence length="131" mass="14483">MPASITLAQAALESGRGKSAVCNYNMFGIKADKAYKGDYCLAKTHEEVDGVRVSTTSKFRSYSSVSGSFADHSNFLLKNSRYRFALSKENPYEFANELQRAGYATDRPRLDGTLKLPLNNKLAKFQVGISI</sequence>
<proteinExistence type="predicted"/>